<accession>A0ACB8RGG1</accession>
<dbReference type="Proteomes" id="UP000814033">
    <property type="component" value="Unassembled WGS sequence"/>
</dbReference>
<protein>
    <submittedName>
        <fullName evidence="1">Uncharacterized protein</fullName>
    </submittedName>
</protein>
<proteinExistence type="predicted"/>
<keyword evidence="2" id="KW-1185">Reference proteome</keyword>
<reference evidence="1" key="1">
    <citation type="submission" date="2021-02" db="EMBL/GenBank/DDBJ databases">
        <authorList>
            <consortium name="DOE Joint Genome Institute"/>
            <person name="Ahrendt S."/>
            <person name="Looney B.P."/>
            <person name="Miyauchi S."/>
            <person name="Morin E."/>
            <person name="Drula E."/>
            <person name="Courty P.E."/>
            <person name="Chicoki N."/>
            <person name="Fauchery L."/>
            <person name="Kohler A."/>
            <person name="Kuo A."/>
            <person name="Labutti K."/>
            <person name="Pangilinan J."/>
            <person name="Lipzen A."/>
            <person name="Riley R."/>
            <person name="Andreopoulos W."/>
            <person name="He G."/>
            <person name="Johnson J."/>
            <person name="Barry K.W."/>
            <person name="Grigoriev I.V."/>
            <person name="Nagy L."/>
            <person name="Hibbett D."/>
            <person name="Henrissat B."/>
            <person name="Matheny P.B."/>
            <person name="Labbe J."/>
            <person name="Martin F."/>
        </authorList>
    </citation>
    <scope>NUCLEOTIDE SEQUENCE</scope>
    <source>
        <strain evidence="1">FP105234-sp</strain>
    </source>
</reference>
<organism evidence="1 2">
    <name type="scientific">Auriscalpium vulgare</name>
    <dbReference type="NCBI Taxonomy" id="40419"/>
    <lineage>
        <taxon>Eukaryota</taxon>
        <taxon>Fungi</taxon>
        <taxon>Dikarya</taxon>
        <taxon>Basidiomycota</taxon>
        <taxon>Agaricomycotina</taxon>
        <taxon>Agaricomycetes</taxon>
        <taxon>Russulales</taxon>
        <taxon>Auriscalpiaceae</taxon>
        <taxon>Auriscalpium</taxon>
    </lineage>
</organism>
<name>A0ACB8RGG1_9AGAM</name>
<sequence length="175" mass="18664">MSGRTGSHPAELRARLPHQPPLASNMPALPAHPGRVIAGGVAIVAATFVGLYAYMDWKHARKAARDPAHPGSLPVWEVRMKEHATPARGAAADVDIDITRRASAVAVRATPLDPPTRATDRAQHRTIAVVMKEHGAIPVDENGANMQPAPQRDRGDGLAYTKKTVTMKASAQKEA</sequence>
<evidence type="ECO:0000313" key="2">
    <source>
        <dbReference type="Proteomes" id="UP000814033"/>
    </source>
</evidence>
<dbReference type="EMBL" id="MU276051">
    <property type="protein sequence ID" value="KAI0042706.1"/>
    <property type="molecule type" value="Genomic_DNA"/>
</dbReference>
<evidence type="ECO:0000313" key="1">
    <source>
        <dbReference type="EMBL" id="KAI0042706.1"/>
    </source>
</evidence>
<reference evidence="1" key="2">
    <citation type="journal article" date="2022" name="New Phytol.">
        <title>Evolutionary transition to the ectomycorrhizal habit in the genomes of a hyperdiverse lineage of mushroom-forming fungi.</title>
        <authorList>
            <person name="Looney B."/>
            <person name="Miyauchi S."/>
            <person name="Morin E."/>
            <person name="Drula E."/>
            <person name="Courty P.E."/>
            <person name="Kohler A."/>
            <person name="Kuo A."/>
            <person name="LaButti K."/>
            <person name="Pangilinan J."/>
            <person name="Lipzen A."/>
            <person name="Riley R."/>
            <person name="Andreopoulos W."/>
            <person name="He G."/>
            <person name="Johnson J."/>
            <person name="Nolan M."/>
            <person name="Tritt A."/>
            <person name="Barry K.W."/>
            <person name="Grigoriev I.V."/>
            <person name="Nagy L.G."/>
            <person name="Hibbett D."/>
            <person name="Henrissat B."/>
            <person name="Matheny P.B."/>
            <person name="Labbe J."/>
            <person name="Martin F.M."/>
        </authorList>
    </citation>
    <scope>NUCLEOTIDE SEQUENCE</scope>
    <source>
        <strain evidence="1">FP105234-sp</strain>
    </source>
</reference>
<comment type="caution">
    <text evidence="1">The sequence shown here is derived from an EMBL/GenBank/DDBJ whole genome shotgun (WGS) entry which is preliminary data.</text>
</comment>
<gene>
    <name evidence="1" type="ORF">FA95DRAFT_1609960</name>
</gene>